<reference evidence="4 5" key="1">
    <citation type="journal article" date="2015" name="Proc. Natl. Acad. Sci. U.S.A.">
        <title>The resurrection genome of Boea hygrometrica: A blueprint for survival of dehydration.</title>
        <authorList>
            <person name="Xiao L."/>
            <person name="Yang G."/>
            <person name="Zhang L."/>
            <person name="Yang X."/>
            <person name="Zhao S."/>
            <person name="Ji Z."/>
            <person name="Zhou Q."/>
            <person name="Hu M."/>
            <person name="Wang Y."/>
            <person name="Chen M."/>
            <person name="Xu Y."/>
            <person name="Jin H."/>
            <person name="Xiao X."/>
            <person name="Hu G."/>
            <person name="Bao F."/>
            <person name="Hu Y."/>
            <person name="Wan P."/>
            <person name="Li L."/>
            <person name="Deng X."/>
            <person name="Kuang T."/>
            <person name="Xiang C."/>
            <person name="Zhu J.K."/>
            <person name="Oliver M.J."/>
            <person name="He Y."/>
        </authorList>
    </citation>
    <scope>NUCLEOTIDE SEQUENCE [LARGE SCALE GENOMIC DNA]</scope>
    <source>
        <strain evidence="5">cv. XS01</strain>
    </source>
</reference>
<dbReference type="Pfam" id="PF13639">
    <property type="entry name" value="zf-RING_2"/>
    <property type="match status" value="1"/>
</dbReference>
<accession>A0A2Z7BPI1</accession>
<dbReference type="SMART" id="SM00184">
    <property type="entry name" value="RING"/>
    <property type="match status" value="1"/>
</dbReference>
<dbReference type="EMBL" id="KV003883">
    <property type="protein sequence ID" value="KZV36491.1"/>
    <property type="molecule type" value="Genomic_DNA"/>
</dbReference>
<dbReference type="PANTHER" id="PTHR46400">
    <property type="entry name" value="RING/U-BOX SUPERFAMILY PROTEIN"/>
    <property type="match status" value="1"/>
</dbReference>
<dbReference type="PANTHER" id="PTHR46400:SF14">
    <property type="entry name" value="E3 UBIQUITIN LIGASE BIG BROTHER-LIKE"/>
    <property type="match status" value="1"/>
</dbReference>
<proteinExistence type="predicted"/>
<protein>
    <recommendedName>
        <fullName evidence="3">RING-type domain-containing protein</fullName>
    </recommendedName>
</protein>
<keyword evidence="5" id="KW-1185">Reference proteome</keyword>
<dbReference type="InterPro" id="IPR033276">
    <property type="entry name" value="BB"/>
</dbReference>
<evidence type="ECO:0000313" key="5">
    <source>
        <dbReference type="Proteomes" id="UP000250235"/>
    </source>
</evidence>
<dbReference type="GO" id="GO:0031624">
    <property type="term" value="F:ubiquitin conjugating enzyme binding"/>
    <property type="evidence" value="ECO:0007669"/>
    <property type="project" value="TreeGrafter"/>
</dbReference>
<organism evidence="4 5">
    <name type="scientific">Dorcoceras hygrometricum</name>
    <dbReference type="NCBI Taxonomy" id="472368"/>
    <lineage>
        <taxon>Eukaryota</taxon>
        <taxon>Viridiplantae</taxon>
        <taxon>Streptophyta</taxon>
        <taxon>Embryophyta</taxon>
        <taxon>Tracheophyta</taxon>
        <taxon>Spermatophyta</taxon>
        <taxon>Magnoliopsida</taxon>
        <taxon>eudicotyledons</taxon>
        <taxon>Gunneridae</taxon>
        <taxon>Pentapetalae</taxon>
        <taxon>asterids</taxon>
        <taxon>lamiids</taxon>
        <taxon>Lamiales</taxon>
        <taxon>Gesneriaceae</taxon>
        <taxon>Didymocarpoideae</taxon>
        <taxon>Trichosporeae</taxon>
        <taxon>Loxocarpinae</taxon>
        <taxon>Dorcoceras</taxon>
    </lineage>
</organism>
<evidence type="ECO:0000256" key="2">
    <source>
        <dbReference type="SAM" id="MobiDB-lite"/>
    </source>
</evidence>
<dbReference type="OrthoDB" id="884597at2759"/>
<dbReference type="Gene3D" id="3.30.40.10">
    <property type="entry name" value="Zinc/RING finger domain, C3HC4 (zinc finger)"/>
    <property type="match status" value="1"/>
</dbReference>
<dbReference type="InterPro" id="IPR001841">
    <property type="entry name" value="Znf_RING"/>
</dbReference>
<dbReference type="PROSITE" id="PS50089">
    <property type="entry name" value="ZF_RING_2"/>
    <property type="match status" value="1"/>
</dbReference>
<dbReference type="GO" id="GO:0046621">
    <property type="term" value="P:negative regulation of organ growth"/>
    <property type="evidence" value="ECO:0007669"/>
    <property type="project" value="InterPro"/>
</dbReference>
<dbReference type="GO" id="GO:0048437">
    <property type="term" value="P:floral organ development"/>
    <property type="evidence" value="ECO:0007669"/>
    <property type="project" value="TreeGrafter"/>
</dbReference>
<evidence type="ECO:0000313" key="4">
    <source>
        <dbReference type="EMBL" id="KZV36491.1"/>
    </source>
</evidence>
<dbReference type="GO" id="GO:0016567">
    <property type="term" value="P:protein ubiquitination"/>
    <property type="evidence" value="ECO:0007669"/>
    <property type="project" value="InterPro"/>
</dbReference>
<feature type="region of interest" description="Disordered" evidence="2">
    <location>
        <begin position="111"/>
        <end position="146"/>
    </location>
</feature>
<evidence type="ECO:0000259" key="3">
    <source>
        <dbReference type="PROSITE" id="PS50089"/>
    </source>
</evidence>
<feature type="domain" description="RING-type" evidence="3">
    <location>
        <begin position="196"/>
        <end position="237"/>
    </location>
</feature>
<keyword evidence="1" id="KW-0863">Zinc-finger</keyword>
<dbReference type="AlphaFoldDB" id="A0A2Z7BPI1"/>
<dbReference type="GO" id="GO:0008270">
    <property type="term" value="F:zinc ion binding"/>
    <property type="evidence" value="ECO:0007669"/>
    <property type="project" value="UniProtKB-KW"/>
</dbReference>
<sequence length="243" mass="28010">MMSEMSIMNNEFYNHYFNGMTPAEIAEHLRDTIPEFGDVDVEEFLAQQESALIDFQTNNHKRDMINESDQPSIRNLQSEREIVPSRFSHYESQLALDEAFARSLELGDDYNSLDVPDNGDDIAGPSSRETPVVGDHQNIEEDDFDPDDMTYEELQTLGESVGNESRGLSPNIIARLPTFKYKAGFFSRKKKEPEECVICCAEYKNRSELIILPCAHHYHSKCITHWLRMNKTCPMCQKEVRDE</sequence>
<keyword evidence="1" id="KW-0862">Zinc</keyword>
<name>A0A2Z7BPI1_9LAMI</name>
<gene>
    <name evidence="4" type="ORF">F511_15996</name>
</gene>
<dbReference type="FunFam" id="3.30.40.10:FF:000226">
    <property type="entry name" value="E3 ubiquitin ligase BIG BROTHER"/>
    <property type="match status" value="1"/>
</dbReference>
<dbReference type="SUPFAM" id="SSF57850">
    <property type="entry name" value="RING/U-box"/>
    <property type="match status" value="1"/>
</dbReference>
<dbReference type="Proteomes" id="UP000250235">
    <property type="component" value="Unassembled WGS sequence"/>
</dbReference>
<dbReference type="GO" id="GO:0004842">
    <property type="term" value="F:ubiquitin-protein transferase activity"/>
    <property type="evidence" value="ECO:0007669"/>
    <property type="project" value="InterPro"/>
</dbReference>
<evidence type="ECO:0000256" key="1">
    <source>
        <dbReference type="PROSITE-ProRule" id="PRU00175"/>
    </source>
</evidence>
<dbReference type="InterPro" id="IPR013083">
    <property type="entry name" value="Znf_RING/FYVE/PHD"/>
</dbReference>
<keyword evidence="1" id="KW-0479">Metal-binding</keyword>